<proteinExistence type="predicted"/>
<dbReference type="AlphaFoldDB" id="A0A938BNT0"/>
<name>A0A938BNT0_9BACT</name>
<dbReference type="CDD" id="cd04301">
    <property type="entry name" value="NAT_SF"/>
    <property type="match status" value="1"/>
</dbReference>
<sequence>MRDFDLEVTYLELAKTDFRPKWTTREDVSFSHMPLPMPEVNRFFYMAVGGPWFWTDRRPWTLARWQDQLADSVRIETWILSVGGVPAGYVELERRDPTTVEIDYLGLLPGFIGKGVGAHLLSSAAKRAFEMGAERVLLNTCNLDHPAALANYTARGFKPVRTESRKKQIPDVAPGPWEGS</sequence>
<dbReference type="Proteomes" id="UP000703893">
    <property type="component" value="Unassembled WGS sequence"/>
</dbReference>
<reference evidence="5 6" key="1">
    <citation type="submission" date="2019-03" db="EMBL/GenBank/DDBJ databases">
        <title>Lake Tanganyika Metagenome-Assembled Genomes (MAGs).</title>
        <authorList>
            <person name="Tran P."/>
        </authorList>
    </citation>
    <scope>NUCLEOTIDE SEQUENCE [LARGE SCALE GENOMIC DNA]</scope>
    <source>
        <strain evidence="5">K_DeepCast_65m_m2_236</strain>
    </source>
</reference>
<organism evidence="5 6">
    <name type="scientific">Candidatus Tanganyikabacteria bacterium</name>
    <dbReference type="NCBI Taxonomy" id="2961651"/>
    <lineage>
        <taxon>Bacteria</taxon>
        <taxon>Bacillati</taxon>
        <taxon>Candidatus Sericytochromatia</taxon>
        <taxon>Candidatus Tanganyikabacteria</taxon>
    </lineage>
</organism>
<evidence type="ECO:0000313" key="5">
    <source>
        <dbReference type="EMBL" id="MBM3275703.1"/>
    </source>
</evidence>
<feature type="region of interest" description="Disordered" evidence="3">
    <location>
        <begin position="161"/>
        <end position="180"/>
    </location>
</feature>
<comment type="caution">
    <text evidence="5">The sequence shown here is derived from an EMBL/GenBank/DDBJ whole genome shotgun (WGS) entry which is preliminary data.</text>
</comment>
<dbReference type="GO" id="GO:0016747">
    <property type="term" value="F:acyltransferase activity, transferring groups other than amino-acyl groups"/>
    <property type="evidence" value="ECO:0007669"/>
    <property type="project" value="InterPro"/>
</dbReference>
<dbReference type="Gene3D" id="3.40.630.30">
    <property type="match status" value="1"/>
</dbReference>
<accession>A0A938BNT0</accession>
<dbReference type="InterPro" id="IPR050832">
    <property type="entry name" value="Bact_Acetyltransf"/>
</dbReference>
<dbReference type="SUPFAM" id="SSF55729">
    <property type="entry name" value="Acyl-CoA N-acyltransferases (Nat)"/>
    <property type="match status" value="1"/>
</dbReference>
<dbReference type="PANTHER" id="PTHR43877">
    <property type="entry name" value="AMINOALKYLPHOSPHONATE N-ACETYLTRANSFERASE-RELATED-RELATED"/>
    <property type="match status" value="1"/>
</dbReference>
<protein>
    <submittedName>
        <fullName evidence="5">GNAT family N-acetyltransferase</fullName>
    </submittedName>
</protein>
<evidence type="ECO:0000256" key="3">
    <source>
        <dbReference type="SAM" id="MobiDB-lite"/>
    </source>
</evidence>
<gene>
    <name evidence="5" type="ORF">FJZ00_11160</name>
</gene>
<dbReference type="PROSITE" id="PS51186">
    <property type="entry name" value="GNAT"/>
    <property type="match status" value="1"/>
</dbReference>
<keyword evidence="1" id="KW-0808">Transferase</keyword>
<keyword evidence="2" id="KW-0012">Acyltransferase</keyword>
<evidence type="ECO:0000313" key="6">
    <source>
        <dbReference type="Proteomes" id="UP000703893"/>
    </source>
</evidence>
<dbReference type="InterPro" id="IPR000182">
    <property type="entry name" value="GNAT_dom"/>
</dbReference>
<feature type="domain" description="N-acetyltransferase" evidence="4">
    <location>
        <begin position="35"/>
        <end position="180"/>
    </location>
</feature>
<dbReference type="Pfam" id="PF00583">
    <property type="entry name" value="Acetyltransf_1"/>
    <property type="match status" value="1"/>
</dbReference>
<evidence type="ECO:0000256" key="1">
    <source>
        <dbReference type="ARBA" id="ARBA00022679"/>
    </source>
</evidence>
<evidence type="ECO:0000259" key="4">
    <source>
        <dbReference type="PROSITE" id="PS51186"/>
    </source>
</evidence>
<dbReference type="InterPro" id="IPR016181">
    <property type="entry name" value="Acyl_CoA_acyltransferase"/>
</dbReference>
<evidence type="ECO:0000256" key="2">
    <source>
        <dbReference type="ARBA" id="ARBA00023315"/>
    </source>
</evidence>
<dbReference type="EMBL" id="VGJX01000684">
    <property type="protein sequence ID" value="MBM3275703.1"/>
    <property type="molecule type" value="Genomic_DNA"/>
</dbReference>